<reference evidence="2" key="1">
    <citation type="submission" date="2019-12" db="EMBL/GenBank/DDBJ databases">
        <authorList>
            <person name="Scholz U."/>
            <person name="Mascher M."/>
            <person name="Fiebig A."/>
        </authorList>
    </citation>
    <scope>NUCLEOTIDE SEQUENCE</scope>
</reference>
<keyword evidence="4" id="KW-1185">Reference proteome</keyword>
<organism evidence="2">
    <name type="scientific">Spirodela intermedia</name>
    <name type="common">Intermediate duckweed</name>
    <dbReference type="NCBI Taxonomy" id="51605"/>
    <lineage>
        <taxon>Eukaryota</taxon>
        <taxon>Viridiplantae</taxon>
        <taxon>Streptophyta</taxon>
        <taxon>Embryophyta</taxon>
        <taxon>Tracheophyta</taxon>
        <taxon>Spermatophyta</taxon>
        <taxon>Magnoliopsida</taxon>
        <taxon>Liliopsida</taxon>
        <taxon>Araceae</taxon>
        <taxon>Lemnoideae</taxon>
        <taxon>Spirodela</taxon>
    </lineage>
</organism>
<proteinExistence type="predicted"/>
<name>A0A7I8JSW0_SPIIN</name>
<dbReference type="AlphaFoldDB" id="A0A7I8JSW0"/>
<dbReference type="EMBL" id="LR743604">
    <property type="protein sequence ID" value="CAA2633780.1"/>
    <property type="molecule type" value="Genomic_DNA"/>
</dbReference>
<dbReference type="Proteomes" id="UP000663760">
    <property type="component" value="Chromosome 17"/>
</dbReference>
<gene>
    <name evidence="2" type="ORF">SI7747_17019261</name>
    <name evidence="3" type="ORF">SI8410_17020747</name>
</gene>
<feature type="region of interest" description="Disordered" evidence="1">
    <location>
        <begin position="1"/>
        <end position="86"/>
    </location>
</feature>
<dbReference type="EMBL" id="LR746280">
    <property type="protein sequence ID" value="CAA7410069.1"/>
    <property type="molecule type" value="Genomic_DNA"/>
</dbReference>
<evidence type="ECO:0000313" key="4">
    <source>
        <dbReference type="Proteomes" id="UP000663760"/>
    </source>
</evidence>
<feature type="compositionally biased region" description="Basic and acidic residues" evidence="1">
    <location>
        <begin position="62"/>
        <end position="86"/>
    </location>
</feature>
<evidence type="ECO:0000256" key="1">
    <source>
        <dbReference type="SAM" id="MobiDB-lite"/>
    </source>
</evidence>
<protein>
    <submittedName>
        <fullName evidence="2">Uncharacterized protein</fullName>
    </submittedName>
</protein>
<sequence length="86" mass="9695">MAATEGDGNGGIKRKAERRRREGGGNGGSRWKAERRRRKEKATKVLQTSPYIKGGELCSLGGRREGEKKKGNERKLQRDRERGSRL</sequence>
<evidence type="ECO:0000313" key="2">
    <source>
        <dbReference type="EMBL" id="CAA2633780.1"/>
    </source>
</evidence>
<accession>A0A7I8JSW0</accession>
<evidence type="ECO:0000313" key="3">
    <source>
        <dbReference type="EMBL" id="CAA7410069.1"/>
    </source>
</evidence>